<dbReference type="SMART" id="SM00448">
    <property type="entry name" value="REC"/>
    <property type="match status" value="1"/>
</dbReference>
<dbReference type="Gene3D" id="1.10.287.130">
    <property type="match status" value="1"/>
</dbReference>
<comment type="subcellular location">
    <subcellularLocation>
        <location evidence="2">Membrane</location>
    </subcellularLocation>
</comment>
<evidence type="ECO:0000256" key="1">
    <source>
        <dbReference type="ARBA" id="ARBA00000085"/>
    </source>
</evidence>
<dbReference type="InterPro" id="IPR011006">
    <property type="entry name" value="CheY-like_superfamily"/>
</dbReference>
<sequence length="632" mass="69716">MSDRSTLSIFQRAMLLGVVPSIIIVALLVSFFIMTRFGDTITRFDEKGSLLAAQLATSSELLIFSGDGSYLNPHADNALVDPEVLCIKVIKEQSQIYKRGDCRQINRPNLHEYSHVIYKPVSFKDIGIQGKKRSMENLELGRVLVLLSSEQMQAQHNQIILNGVSIGFTAILLAMLVSWRIGRSLSKPVVALSDTLSEIASGNLSARVEVTTKSELGQLQSNFNKLAENLEEHEVSRSEDLRQIKLAQREAEAASYAKSQFLAVMSHELRTPMNGVMGMLQLLQNANLSDEEKDFVHVAINSTEHLLTVVNDILDFSRIESGKMIVESVYFRLPELLKSIHQSLLPIAEEKNLSFLLEIDPELDLSVQSDPTRLRQVLINLIGNAIKFTESGFVKIAVHPESKTATEVEIVIDIIDTGIGIPKRQLSQMFESFKQADNSTSRKYGGTGLGLAISKNLLQLMGGDLKVQSQLGVGSNFSCYLTLPYKIQAAHPPSSTLSEPALQVEVEGDHHGLALLAEDNPVNQKVAVAMLKKIGITVDVAENGLKAVNKCKHKEYDIIFMDIQMPILDGFQATEQIRETSALNAKTPIVALSANVLAEAHSKAMDVGMNGYLAKPFKKKDLENIITEWLGE</sequence>
<organism evidence="13 14">
    <name type="scientific">Litoribacillus peritrichatus</name>
    <dbReference type="NCBI Taxonomy" id="718191"/>
    <lineage>
        <taxon>Bacteria</taxon>
        <taxon>Pseudomonadati</taxon>
        <taxon>Pseudomonadota</taxon>
        <taxon>Gammaproteobacteria</taxon>
        <taxon>Oceanospirillales</taxon>
        <taxon>Oceanospirillaceae</taxon>
        <taxon>Litoribacillus</taxon>
    </lineage>
</organism>
<dbReference type="PRINTS" id="PR00344">
    <property type="entry name" value="BCTRLSENSOR"/>
</dbReference>
<evidence type="ECO:0000313" key="13">
    <source>
        <dbReference type="EMBL" id="GAA3920197.1"/>
    </source>
</evidence>
<dbReference type="PROSITE" id="PS50109">
    <property type="entry name" value="HIS_KIN"/>
    <property type="match status" value="1"/>
</dbReference>
<feature type="modified residue" description="4-aspartylphosphate" evidence="8">
    <location>
        <position position="562"/>
    </location>
</feature>
<dbReference type="InterPro" id="IPR003661">
    <property type="entry name" value="HisK_dim/P_dom"/>
</dbReference>
<keyword evidence="5" id="KW-0808">Transferase</keyword>
<dbReference type="InterPro" id="IPR003660">
    <property type="entry name" value="HAMP_dom"/>
</dbReference>
<dbReference type="InterPro" id="IPR003594">
    <property type="entry name" value="HATPase_dom"/>
</dbReference>
<feature type="transmembrane region" description="Helical" evidence="9">
    <location>
        <begin position="12"/>
        <end position="34"/>
    </location>
</feature>
<evidence type="ECO:0000256" key="6">
    <source>
        <dbReference type="ARBA" id="ARBA00022777"/>
    </source>
</evidence>
<dbReference type="PANTHER" id="PTHR45339:SF1">
    <property type="entry name" value="HYBRID SIGNAL TRANSDUCTION HISTIDINE KINASE J"/>
    <property type="match status" value="1"/>
</dbReference>
<dbReference type="EC" id="2.7.13.3" evidence="3"/>
<reference evidence="14" key="1">
    <citation type="journal article" date="2019" name="Int. J. Syst. Evol. Microbiol.">
        <title>The Global Catalogue of Microorganisms (GCM) 10K type strain sequencing project: providing services to taxonomists for standard genome sequencing and annotation.</title>
        <authorList>
            <consortium name="The Broad Institute Genomics Platform"/>
            <consortium name="The Broad Institute Genome Sequencing Center for Infectious Disease"/>
            <person name="Wu L."/>
            <person name="Ma J."/>
        </authorList>
    </citation>
    <scope>NUCLEOTIDE SEQUENCE [LARGE SCALE GENOMIC DNA]</scope>
    <source>
        <strain evidence="14">JCM 17551</strain>
    </source>
</reference>
<dbReference type="PROSITE" id="PS50885">
    <property type="entry name" value="HAMP"/>
    <property type="match status" value="1"/>
</dbReference>
<keyword evidence="14" id="KW-1185">Reference proteome</keyword>
<evidence type="ECO:0000256" key="4">
    <source>
        <dbReference type="ARBA" id="ARBA00022553"/>
    </source>
</evidence>
<dbReference type="Pfam" id="PF00512">
    <property type="entry name" value="HisKA"/>
    <property type="match status" value="1"/>
</dbReference>
<dbReference type="Gene3D" id="6.10.340.10">
    <property type="match status" value="1"/>
</dbReference>
<evidence type="ECO:0000256" key="2">
    <source>
        <dbReference type="ARBA" id="ARBA00004370"/>
    </source>
</evidence>
<dbReference type="InterPro" id="IPR005467">
    <property type="entry name" value="His_kinase_dom"/>
</dbReference>
<dbReference type="RefSeq" id="WP_344797024.1">
    <property type="nucleotide sequence ID" value="NZ_BAABBN010000004.1"/>
</dbReference>
<comment type="caution">
    <text evidence="13">The sequence shown here is derived from an EMBL/GenBank/DDBJ whole genome shotgun (WGS) entry which is preliminary data.</text>
</comment>
<dbReference type="InterPro" id="IPR001789">
    <property type="entry name" value="Sig_transdc_resp-reg_receiver"/>
</dbReference>
<keyword evidence="13" id="KW-0067">ATP-binding</keyword>
<accession>A0ABP7MG64</accession>
<dbReference type="CDD" id="cd16922">
    <property type="entry name" value="HATPase_EvgS-ArcB-TorS-like"/>
    <property type="match status" value="1"/>
</dbReference>
<feature type="domain" description="Histidine kinase" evidence="10">
    <location>
        <begin position="264"/>
        <end position="485"/>
    </location>
</feature>
<dbReference type="SUPFAM" id="SSF158472">
    <property type="entry name" value="HAMP domain-like"/>
    <property type="match status" value="1"/>
</dbReference>
<dbReference type="InterPro" id="IPR036097">
    <property type="entry name" value="HisK_dim/P_sf"/>
</dbReference>
<keyword evidence="9" id="KW-0812">Transmembrane</keyword>
<dbReference type="PANTHER" id="PTHR45339">
    <property type="entry name" value="HYBRID SIGNAL TRANSDUCTION HISTIDINE KINASE J"/>
    <property type="match status" value="1"/>
</dbReference>
<evidence type="ECO:0000259" key="10">
    <source>
        <dbReference type="PROSITE" id="PS50109"/>
    </source>
</evidence>
<evidence type="ECO:0000259" key="12">
    <source>
        <dbReference type="PROSITE" id="PS50885"/>
    </source>
</evidence>
<keyword evidence="13" id="KW-0547">Nucleotide-binding</keyword>
<dbReference type="Pfam" id="PF02518">
    <property type="entry name" value="HATPase_c"/>
    <property type="match status" value="1"/>
</dbReference>
<evidence type="ECO:0000256" key="7">
    <source>
        <dbReference type="ARBA" id="ARBA00023012"/>
    </source>
</evidence>
<evidence type="ECO:0000259" key="11">
    <source>
        <dbReference type="PROSITE" id="PS50110"/>
    </source>
</evidence>
<dbReference type="GO" id="GO:0005524">
    <property type="term" value="F:ATP binding"/>
    <property type="evidence" value="ECO:0007669"/>
    <property type="project" value="UniProtKB-KW"/>
</dbReference>
<keyword evidence="9" id="KW-1133">Transmembrane helix</keyword>
<name>A0ABP7MG64_9GAMM</name>
<dbReference type="PROSITE" id="PS50110">
    <property type="entry name" value="RESPONSE_REGULATORY"/>
    <property type="match status" value="1"/>
</dbReference>
<dbReference type="CDD" id="cd17546">
    <property type="entry name" value="REC_hyHK_CKI1_RcsC-like"/>
    <property type="match status" value="1"/>
</dbReference>
<dbReference type="Gene3D" id="3.40.50.2300">
    <property type="match status" value="1"/>
</dbReference>
<evidence type="ECO:0000256" key="5">
    <source>
        <dbReference type="ARBA" id="ARBA00022679"/>
    </source>
</evidence>
<comment type="catalytic activity">
    <reaction evidence="1">
        <text>ATP + protein L-histidine = ADP + protein N-phospho-L-histidine.</text>
        <dbReference type="EC" id="2.7.13.3"/>
    </reaction>
</comment>
<dbReference type="EMBL" id="BAABBN010000004">
    <property type="protein sequence ID" value="GAA3920197.1"/>
    <property type="molecule type" value="Genomic_DNA"/>
</dbReference>
<dbReference type="Gene3D" id="3.30.565.10">
    <property type="entry name" value="Histidine kinase-like ATPase, C-terminal domain"/>
    <property type="match status" value="1"/>
</dbReference>
<dbReference type="CDD" id="cd00082">
    <property type="entry name" value="HisKA"/>
    <property type="match status" value="1"/>
</dbReference>
<dbReference type="SMART" id="SM00388">
    <property type="entry name" value="HisKA"/>
    <property type="match status" value="1"/>
</dbReference>
<evidence type="ECO:0000256" key="9">
    <source>
        <dbReference type="SAM" id="Phobius"/>
    </source>
</evidence>
<keyword evidence="6" id="KW-0418">Kinase</keyword>
<dbReference type="CDD" id="cd06225">
    <property type="entry name" value="HAMP"/>
    <property type="match status" value="1"/>
</dbReference>
<keyword evidence="9" id="KW-0472">Membrane</keyword>
<keyword evidence="4 8" id="KW-0597">Phosphoprotein</keyword>
<feature type="domain" description="Response regulatory" evidence="11">
    <location>
        <begin position="513"/>
        <end position="630"/>
    </location>
</feature>
<evidence type="ECO:0000256" key="3">
    <source>
        <dbReference type="ARBA" id="ARBA00012438"/>
    </source>
</evidence>
<dbReference type="SMART" id="SM00304">
    <property type="entry name" value="HAMP"/>
    <property type="match status" value="1"/>
</dbReference>
<dbReference type="Pfam" id="PF00072">
    <property type="entry name" value="Response_reg"/>
    <property type="match status" value="1"/>
</dbReference>
<keyword evidence="7" id="KW-0902">Two-component regulatory system</keyword>
<dbReference type="SUPFAM" id="SSF47384">
    <property type="entry name" value="Homodimeric domain of signal transducing histidine kinase"/>
    <property type="match status" value="1"/>
</dbReference>
<dbReference type="SUPFAM" id="SSF55874">
    <property type="entry name" value="ATPase domain of HSP90 chaperone/DNA topoisomerase II/histidine kinase"/>
    <property type="match status" value="1"/>
</dbReference>
<evidence type="ECO:0000256" key="8">
    <source>
        <dbReference type="PROSITE-ProRule" id="PRU00169"/>
    </source>
</evidence>
<dbReference type="InterPro" id="IPR036890">
    <property type="entry name" value="HATPase_C_sf"/>
</dbReference>
<feature type="transmembrane region" description="Helical" evidence="9">
    <location>
        <begin position="159"/>
        <end position="179"/>
    </location>
</feature>
<dbReference type="SUPFAM" id="SSF52172">
    <property type="entry name" value="CheY-like"/>
    <property type="match status" value="1"/>
</dbReference>
<dbReference type="InterPro" id="IPR004358">
    <property type="entry name" value="Sig_transdc_His_kin-like_C"/>
</dbReference>
<proteinExistence type="predicted"/>
<feature type="domain" description="HAMP" evidence="12">
    <location>
        <begin position="183"/>
        <end position="235"/>
    </location>
</feature>
<gene>
    <name evidence="13" type="ORF">GCM10022277_14710</name>
</gene>
<dbReference type="SMART" id="SM00387">
    <property type="entry name" value="HATPase_c"/>
    <property type="match status" value="1"/>
</dbReference>
<protein>
    <recommendedName>
        <fullName evidence="3">histidine kinase</fullName>
        <ecNumber evidence="3">2.7.13.3</ecNumber>
    </recommendedName>
</protein>
<dbReference type="Proteomes" id="UP001501565">
    <property type="component" value="Unassembled WGS sequence"/>
</dbReference>
<evidence type="ECO:0000313" key="14">
    <source>
        <dbReference type="Proteomes" id="UP001501565"/>
    </source>
</evidence>
<dbReference type="Pfam" id="PF00672">
    <property type="entry name" value="HAMP"/>
    <property type="match status" value="1"/>
</dbReference>